<dbReference type="InterPro" id="IPR004119">
    <property type="entry name" value="EcKL"/>
</dbReference>
<sequence length="731" mass="85965">MDELLSANDCELVVKNTLNVEQVENVEFSLKPLLGHNFHLKIDFSHDDEPQSLAFFAKLMPEVPKIHTIVDNFAQVLSNYDWVTPRVYHVKSNFVVFESLRSQGFRVCDLFAFDQFLAALTTLARFHAASLAFEETKSRGCKFRLDKEYALLHLNFNLRKPEVVDLVSAALSENRVAEAIEDLEKRQFRTKFRKTLCHGSLIYKNLMFKEKECKLINIKSNFYAPPVYDVLQLIFFNANREVRQKYWDTFLQYYYNSLKEETRRYGVDIAKILTEDDFYLSVHYVLPLIKLEATILDQNDTTTQELEEILNCQLLSRENCYVIVKNKLGTTNYDFLRYQVTPLSDVSGFLGEYHKAEIKILHLSQENTIDTFIKSSPKSGIPMEIARDTDSFRREVFLYETLVRQMQKYGINTINECLPACYFHRPKEFMVFEDMSLINYHNVDALKPLEFPLLVLLTQTLAKFHACSLILEEKMSMEVGKPYRLMDVYGSYFTEPLFFENEEHKGSRAFMVGIKSVLTAVELFTEIQTDENQRNFRNFWPKLKELFYTVIRPSDRFRNVLCQCDLRTSNIMVRFQDHKPENCVLVDFQIVRYSPPAYDLLSVLHLMTDRSTRLKHEDDLIQIYYEELGKVLGSYGYSVDEVYPYEDYIEGIKYMKPQMVLQAAIDCVLTMCTPEEISEFLSDEEKCRYVYFEDRTEFMTAMCQKSGLYRNRLKECILDIYDYCNSMYTDS</sequence>
<dbReference type="PANTHER" id="PTHR11012:SF48">
    <property type="entry name" value="CHK KINASE-LIKE DOMAIN-CONTAINING PROTEIN-RELATED"/>
    <property type="match status" value="1"/>
</dbReference>
<name>A0AA38MER0_9CUCU</name>
<evidence type="ECO:0000313" key="2">
    <source>
        <dbReference type="EMBL" id="KAJ3653632.1"/>
    </source>
</evidence>
<evidence type="ECO:0000313" key="3">
    <source>
        <dbReference type="Proteomes" id="UP001168821"/>
    </source>
</evidence>
<organism evidence="2 3">
    <name type="scientific">Zophobas morio</name>
    <dbReference type="NCBI Taxonomy" id="2755281"/>
    <lineage>
        <taxon>Eukaryota</taxon>
        <taxon>Metazoa</taxon>
        <taxon>Ecdysozoa</taxon>
        <taxon>Arthropoda</taxon>
        <taxon>Hexapoda</taxon>
        <taxon>Insecta</taxon>
        <taxon>Pterygota</taxon>
        <taxon>Neoptera</taxon>
        <taxon>Endopterygota</taxon>
        <taxon>Coleoptera</taxon>
        <taxon>Polyphaga</taxon>
        <taxon>Cucujiformia</taxon>
        <taxon>Tenebrionidae</taxon>
        <taxon>Zophobas</taxon>
    </lineage>
</organism>
<dbReference type="Gene3D" id="3.90.1200.10">
    <property type="match status" value="2"/>
</dbReference>
<comment type="caution">
    <text evidence="2">The sequence shown here is derived from an EMBL/GenBank/DDBJ whole genome shotgun (WGS) entry which is preliminary data.</text>
</comment>
<evidence type="ECO:0000259" key="1">
    <source>
        <dbReference type="SMART" id="SM00587"/>
    </source>
</evidence>
<keyword evidence="3" id="KW-1185">Reference proteome</keyword>
<dbReference type="SMART" id="SM00587">
    <property type="entry name" value="CHK"/>
    <property type="match status" value="2"/>
</dbReference>
<dbReference type="Proteomes" id="UP001168821">
    <property type="component" value="Unassembled WGS sequence"/>
</dbReference>
<protein>
    <recommendedName>
        <fullName evidence="1">CHK kinase-like domain-containing protein</fullName>
    </recommendedName>
</protein>
<dbReference type="InterPro" id="IPR011009">
    <property type="entry name" value="Kinase-like_dom_sf"/>
</dbReference>
<dbReference type="InterPro" id="IPR015897">
    <property type="entry name" value="CHK_kinase-like"/>
</dbReference>
<reference evidence="2" key="1">
    <citation type="journal article" date="2023" name="G3 (Bethesda)">
        <title>Whole genome assemblies of Zophobas morio and Tenebrio molitor.</title>
        <authorList>
            <person name="Kaur S."/>
            <person name="Stinson S.A."/>
            <person name="diCenzo G.C."/>
        </authorList>
    </citation>
    <scope>NUCLEOTIDE SEQUENCE</scope>
    <source>
        <strain evidence="2">QUZm001</strain>
    </source>
</reference>
<proteinExistence type="predicted"/>
<dbReference type="EMBL" id="JALNTZ010000004">
    <property type="protein sequence ID" value="KAJ3653632.1"/>
    <property type="molecule type" value="Genomic_DNA"/>
</dbReference>
<feature type="domain" description="CHK kinase-like" evidence="1">
    <location>
        <begin position="430"/>
        <end position="634"/>
    </location>
</feature>
<accession>A0AA38MER0</accession>
<gene>
    <name evidence="2" type="ORF">Zmor_012872</name>
</gene>
<dbReference type="PANTHER" id="PTHR11012">
    <property type="entry name" value="PROTEIN KINASE-LIKE DOMAIN-CONTAINING"/>
    <property type="match status" value="1"/>
</dbReference>
<dbReference type="AlphaFoldDB" id="A0AA38MER0"/>
<dbReference type="SUPFAM" id="SSF56112">
    <property type="entry name" value="Protein kinase-like (PK-like)"/>
    <property type="match status" value="2"/>
</dbReference>
<feature type="domain" description="CHK kinase-like" evidence="1">
    <location>
        <begin position="95"/>
        <end position="264"/>
    </location>
</feature>
<dbReference type="Pfam" id="PF02958">
    <property type="entry name" value="EcKL"/>
    <property type="match status" value="2"/>
</dbReference>